<feature type="domain" description="Radical SAM core" evidence="1">
    <location>
        <begin position="173"/>
        <end position="429"/>
    </location>
</feature>
<dbReference type="InterPro" id="IPR023404">
    <property type="entry name" value="rSAM_horseshoe"/>
</dbReference>
<accession>A0A0W8ENF1</accession>
<reference evidence="2" key="1">
    <citation type="journal article" date="2015" name="Proc. Natl. Acad. Sci. U.S.A.">
        <title>Networks of energetic and metabolic interactions define dynamics in microbial communities.</title>
        <authorList>
            <person name="Embree M."/>
            <person name="Liu J.K."/>
            <person name="Al-Bassam M.M."/>
            <person name="Zengler K."/>
        </authorList>
    </citation>
    <scope>NUCLEOTIDE SEQUENCE</scope>
</reference>
<evidence type="ECO:0000313" key="2">
    <source>
        <dbReference type="EMBL" id="KUG09997.1"/>
    </source>
</evidence>
<protein>
    <recommendedName>
        <fullName evidence="1">Radical SAM core domain-containing protein</fullName>
    </recommendedName>
</protein>
<dbReference type="GO" id="GO:0003824">
    <property type="term" value="F:catalytic activity"/>
    <property type="evidence" value="ECO:0007669"/>
    <property type="project" value="InterPro"/>
</dbReference>
<dbReference type="Pfam" id="PF04055">
    <property type="entry name" value="Radical_SAM"/>
    <property type="match status" value="1"/>
</dbReference>
<dbReference type="SFLD" id="SFLDS00029">
    <property type="entry name" value="Radical_SAM"/>
    <property type="match status" value="1"/>
</dbReference>
<evidence type="ECO:0000259" key="1">
    <source>
        <dbReference type="PROSITE" id="PS51918"/>
    </source>
</evidence>
<dbReference type="PANTHER" id="PTHR43324">
    <property type="match status" value="1"/>
</dbReference>
<gene>
    <name evidence="2" type="ORF">ASZ90_016603</name>
</gene>
<dbReference type="AlphaFoldDB" id="A0A0W8ENF1"/>
<dbReference type="GO" id="GO:0051536">
    <property type="term" value="F:iron-sulfur cluster binding"/>
    <property type="evidence" value="ECO:0007669"/>
    <property type="project" value="InterPro"/>
</dbReference>
<dbReference type="PANTHER" id="PTHR43324:SF1">
    <property type="entry name" value="RADICAL SAM CORE DOMAIN-CONTAINING PROTEIN"/>
    <property type="match status" value="1"/>
</dbReference>
<dbReference type="PROSITE" id="PS51918">
    <property type="entry name" value="RADICAL_SAM"/>
    <property type="match status" value="1"/>
</dbReference>
<dbReference type="Gene3D" id="3.80.30.20">
    <property type="entry name" value="tm_1862 like domain"/>
    <property type="match status" value="1"/>
</dbReference>
<organism evidence="2">
    <name type="scientific">hydrocarbon metagenome</name>
    <dbReference type="NCBI Taxonomy" id="938273"/>
    <lineage>
        <taxon>unclassified sequences</taxon>
        <taxon>metagenomes</taxon>
        <taxon>ecological metagenomes</taxon>
    </lineage>
</organism>
<dbReference type="InterPro" id="IPR006638">
    <property type="entry name" value="Elp3/MiaA/NifB-like_rSAM"/>
</dbReference>
<dbReference type="SUPFAM" id="SSF102114">
    <property type="entry name" value="Radical SAM enzymes"/>
    <property type="match status" value="1"/>
</dbReference>
<dbReference type="SFLD" id="SFLDG01082">
    <property type="entry name" value="B12-binding_domain_containing"/>
    <property type="match status" value="1"/>
</dbReference>
<comment type="caution">
    <text evidence="2">The sequence shown here is derived from an EMBL/GenBank/DDBJ whole genome shotgun (WGS) entry which is preliminary data.</text>
</comment>
<dbReference type="SMART" id="SM00729">
    <property type="entry name" value="Elp3"/>
    <property type="match status" value="1"/>
</dbReference>
<sequence>MPADALIIDGYVDEPACLGVPPYLSPYIRTLAGVFLSHGMEPRYFTIDQVRKNPELLAPPLDARVAVMVAGVTVPGAYLGGTPATLTEIQQIGARLRGLDRLLAGPIAFGYASGGGRMAVRRAISGFDQILTGSPAEALDAWIASGKTHGDQSYGRSDPWSSAGSSIIRQHPSFPFIMCEIETARGCARSVAGGCSFCTEPFYGPPRYRTIEGIAGEVAALYEAGARHFRLGRQPDLLAYGTGQGEFPVPRPDRIGKLFRAIRDAAPDLRTLHIDNINPGTIARHEQEARLALEEIVRYHTPGDVAAFGMESADPAVVAANNLKAGPDDVLRAIAVVNEVGADRKEGIPGLLPGLNFIAGLAGETKATYDLNEAFLNRILGSGLLVRRVNIRQLMPFEGTCAWSDHTLGKYPARFREFKERVRKTFDLPMLRKVFPVGTVLSSIIIEEEGQLSLGRQMGSYPILAGIPLPVPERTVIDAVVVDHGMRSVTALPVPVMVNTLPLAAIRWIPGLSEKRAATIVGMRPLTGLEAFRAVAGVTPIDHLLSFSGPQTPSSGSGKGVMQ</sequence>
<dbReference type="EMBL" id="LNQE01001749">
    <property type="protein sequence ID" value="KUG09997.1"/>
    <property type="molecule type" value="Genomic_DNA"/>
</dbReference>
<proteinExistence type="predicted"/>
<name>A0A0W8ENF1_9ZZZZ</name>
<dbReference type="InterPro" id="IPR058240">
    <property type="entry name" value="rSAM_sf"/>
</dbReference>
<dbReference type="InterPro" id="IPR007197">
    <property type="entry name" value="rSAM"/>
</dbReference>